<evidence type="ECO:0000313" key="2">
    <source>
        <dbReference type="EMBL" id="UZD55670.1"/>
    </source>
</evidence>
<name>A0ABY6MUI6_9BURK</name>
<feature type="transmembrane region" description="Helical" evidence="1">
    <location>
        <begin position="163"/>
        <end position="192"/>
    </location>
</feature>
<feature type="transmembrane region" description="Helical" evidence="1">
    <location>
        <begin position="204"/>
        <end position="222"/>
    </location>
</feature>
<dbReference type="RefSeq" id="WP_264893424.1">
    <property type="nucleotide sequence ID" value="NZ_CP110257.1"/>
</dbReference>
<keyword evidence="3" id="KW-1185">Reference proteome</keyword>
<evidence type="ECO:0008006" key="4">
    <source>
        <dbReference type="Google" id="ProtNLM"/>
    </source>
</evidence>
<dbReference type="EMBL" id="CP110257">
    <property type="protein sequence ID" value="UZD55670.1"/>
    <property type="molecule type" value="Genomic_DNA"/>
</dbReference>
<protein>
    <recommendedName>
        <fullName evidence="4">O-antigen ligase domain-containing protein</fullName>
    </recommendedName>
</protein>
<feature type="transmembrane region" description="Helical" evidence="1">
    <location>
        <begin position="96"/>
        <end position="118"/>
    </location>
</feature>
<keyword evidence="1" id="KW-0472">Membrane</keyword>
<keyword evidence="1" id="KW-1133">Transmembrane helix</keyword>
<organism evidence="2 3">
    <name type="scientific">Caldimonas aquatica</name>
    <dbReference type="NCBI Taxonomy" id="376175"/>
    <lineage>
        <taxon>Bacteria</taxon>
        <taxon>Pseudomonadati</taxon>
        <taxon>Pseudomonadota</taxon>
        <taxon>Betaproteobacteria</taxon>
        <taxon>Burkholderiales</taxon>
        <taxon>Sphaerotilaceae</taxon>
        <taxon>Caldimonas</taxon>
    </lineage>
</organism>
<evidence type="ECO:0000313" key="3">
    <source>
        <dbReference type="Proteomes" id="UP001163266"/>
    </source>
</evidence>
<keyword evidence="1" id="KW-0812">Transmembrane</keyword>
<evidence type="ECO:0000256" key="1">
    <source>
        <dbReference type="SAM" id="Phobius"/>
    </source>
</evidence>
<feature type="transmembrane region" description="Helical" evidence="1">
    <location>
        <begin position="295"/>
        <end position="314"/>
    </location>
</feature>
<proteinExistence type="predicted"/>
<accession>A0ABY6MUI6</accession>
<feature type="transmembrane region" description="Helical" evidence="1">
    <location>
        <begin position="139"/>
        <end position="157"/>
    </location>
</feature>
<feature type="transmembrane region" description="Helical" evidence="1">
    <location>
        <begin position="321"/>
        <end position="347"/>
    </location>
</feature>
<gene>
    <name evidence="2" type="ORF">OMP39_03520</name>
</gene>
<dbReference type="Proteomes" id="UP001163266">
    <property type="component" value="Chromosome"/>
</dbReference>
<sequence length="386" mass="43051">MLRVDAVFALFCFLTIWAGVAFGSAIRYLTYFIPVIGLSAAFATGRLHMPDLYRPFLLLLVASIAFAPLATGWGWQDIYLILIGILPFCLGYQPRLTWWQVFFGFLAGTLVSIAVQQASGSGGFFSKGLKFDPLMSESTFESQFGLVFGMLGVWAALKRRWGLYLLALAASVLTLKRIGVIAAVLCGLVCLLPRPLTDKLLRPWFMVPLNLLLLSLEVMYGFGTFDRLITDLTGTSSNHFSMGRSFLWHWPSREIVEGLPELAVLGKGAGHVYEVLMYKAGIGHKYLLHSDLMKITLEYGLLVFIGFFGLAYAFKSLAARMFWLYFNILMLTDNVLIYGYLIFALGLCSMCARRELNETDGMMNTLYTRFGRPRPEASVSAQRGSG</sequence>
<feature type="transmembrane region" description="Helical" evidence="1">
    <location>
        <begin position="56"/>
        <end position="76"/>
    </location>
</feature>
<reference evidence="2" key="1">
    <citation type="submission" date="2022-10" db="EMBL/GenBank/DDBJ databases">
        <title>Complete genome sequence of Schlegelella aquatica LMG 23380.</title>
        <authorList>
            <person name="Musilova J."/>
            <person name="Kourilova X."/>
            <person name="Bezdicek M."/>
            <person name="Hermankova K."/>
            <person name="Obruca S."/>
            <person name="Sedlar K."/>
        </authorList>
    </citation>
    <scope>NUCLEOTIDE SEQUENCE</scope>
    <source>
        <strain evidence="2">LMG 23380</strain>
    </source>
</reference>